<organism evidence="2">
    <name type="scientific">Siphoviridae sp. ctnMR5</name>
    <dbReference type="NCBI Taxonomy" id="2825658"/>
    <lineage>
        <taxon>Viruses</taxon>
        <taxon>Duplodnaviria</taxon>
        <taxon>Heunggongvirae</taxon>
        <taxon>Uroviricota</taxon>
        <taxon>Caudoviricetes</taxon>
    </lineage>
</organism>
<protein>
    <submittedName>
        <fullName evidence="2">Helix-turn-helix domain protein</fullName>
    </submittedName>
</protein>
<evidence type="ECO:0000313" key="2">
    <source>
        <dbReference type="EMBL" id="DAF90861.1"/>
    </source>
</evidence>
<dbReference type="InterPro" id="IPR055245">
    <property type="entry name" value="HTH_proteobacteria"/>
</dbReference>
<feature type="domain" description="Winged helix-turn-helix" evidence="1">
    <location>
        <begin position="8"/>
        <end position="74"/>
    </location>
</feature>
<name>A0A8S5U8S9_9CAUD</name>
<dbReference type="Pfam" id="PF14090">
    <property type="entry name" value="HTH_39"/>
    <property type="match status" value="1"/>
</dbReference>
<proteinExistence type="predicted"/>
<accession>A0A8S5U8S9</accession>
<sequence>MEKNTRPTQCARVIKYLTDYGTITSAEAFVELGIMDLPKRISELRQRGVKIADKIVKVENRYGETCHVKEYRFVVKENG</sequence>
<reference evidence="2" key="1">
    <citation type="journal article" date="2021" name="Proc. Natl. Acad. Sci. U.S.A.">
        <title>A Catalog of Tens of Thousands of Viruses from Human Metagenomes Reveals Hidden Associations with Chronic Diseases.</title>
        <authorList>
            <person name="Tisza M.J."/>
            <person name="Buck C.B."/>
        </authorList>
    </citation>
    <scope>NUCLEOTIDE SEQUENCE</scope>
    <source>
        <strain evidence="2">CtnMR5</strain>
    </source>
</reference>
<evidence type="ECO:0000259" key="1">
    <source>
        <dbReference type="Pfam" id="PF14090"/>
    </source>
</evidence>
<dbReference type="EMBL" id="BK016039">
    <property type="protein sequence ID" value="DAF90861.1"/>
    <property type="molecule type" value="Genomic_DNA"/>
</dbReference>